<sequence>MGWAGLPVPRIQSRRQLLAGPQVVDAYLQGALQIVVRPGLRLLQAGLDFLEKIAEGFVIEAYNSTKEKGYDSKLKEKQMKLDAYDLPMLERALEEMRGKKPPACPLMRTAARAADGLTVHLAAGGSRRRWSHPSRPTRSAGTHTQHVLRVQVLSDRRAEQGEEVRRGQQEGAGGAGHRFRLLHPPALPARLPPMVLVRGAPPDQAVSER</sequence>
<accession>A0A7S3FGQ3</accession>
<feature type="compositionally biased region" description="Basic and acidic residues" evidence="1">
    <location>
        <begin position="154"/>
        <end position="168"/>
    </location>
</feature>
<dbReference type="EMBL" id="HBHX01062569">
    <property type="protein sequence ID" value="CAE0142960.1"/>
    <property type="molecule type" value="Transcribed_RNA"/>
</dbReference>
<protein>
    <submittedName>
        <fullName evidence="2">Uncharacterized protein</fullName>
    </submittedName>
</protein>
<organism evidence="2">
    <name type="scientific">Haptolina ericina</name>
    <dbReference type="NCBI Taxonomy" id="156174"/>
    <lineage>
        <taxon>Eukaryota</taxon>
        <taxon>Haptista</taxon>
        <taxon>Haptophyta</taxon>
        <taxon>Prymnesiophyceae</taxon>
        <taxon>Prymnesiales</taxon>
        <taxon>Prymnesiaceae</taxon>
        <taxon>Haptolina</taxon>
    </lineage>
</organism>
<name>A0A7S3FGQ3_9EUKA</name>
<feature type="region of interest" description="Disordered" evidence="1">
    <location>
        <begin position="125"/>
        <end position="209"/>
    </location>
</feature>
<reference evidence="2" key="1">
    <citation type="submission" date="2021-01" db="EMBL/GenBank/DDBJ databases">
        <authorList>
            <person name="Corre E."/>
            <person name="Pelletier E."/>
            <person name="Niang G."/>
            <person name="Scheremetjew M."/>
            <person name="Finn R."/>
            <person name="Kale V."/>
            <person name="Holt S."/>
            <person name="Cochrane G."/>
            <person name="Meng A."/>
            <person name="Brown T."/>
            <person name="Cohen L."/>
        </authorList>
    </citation>
    <scope>NUCLEOTIDE SEQUENCE</scope>
    <source>
        <strain evidence="2">CCMP281</strain>
    </source>
</reference>
<evidence type="ECO:0000256" key="1">
    <source>
        <dbReference type="SAM" id="MobiDB-lite"/>
    </source>
</evidence>
<evidence type="ECO:0000313" key="2">
    <source>
        <dbReference type="EMBL" id="CAE0142960.1"/>
    </source>
</evidence>
<proteinExistence type="predicted"/>
<feature type="compositionally biased region" description="Polar residues" evidence="1">
    <location>
        <begin position="134"/>
        <end position="145"/>
    </location>
</feature>
<dbReference type="AlphaFoldDB" id="A0A7S3FGQ3"/>
<gene>
    <name evidence="2" type="ORF">HERI1096_LOCUS34593</name>
</gene>